<evidence type="ECO:0000259" key="8">
    <source>
        <dbReference type="PROSITE" id="PS50850"/>
    </source>
</evidence>
<keyword evidence="6 7" id="KW-0472">Membrane</keyword>
<feature type="transmembrane region" description="Helical" evidence="7">
    <location>
        <begin position="74"/>
        <end position="91"/>
    </location>
</feature>
<dbReference type="PROSITE" id="PS50850">
    <property type="entry name" value="MFS"/>
    <property type="match status" value="1"/>
</dbReference>
<keyword evidence="4 7" id="KW-0812">Transmembrane</keyword>
<feature type="transmembrane region" description="Helical" evidence="7">
    <location>
        <begin position="334"/>
        <end position="353"/>
    </location>
</feature>
<dbReference type="PANTHER" id="PTHR23517">
    <property type="entry name" value="RESISTANCE PROTEIN MDTM, PUTATIVE-RELATED-RELATED"/>
    <property type="match status" value="1"/>
</dbReference>
<evidence type="ECO:0000256" key="2">
    <source>
        <dbReference type="ARBA" id="ARBA00022448"/>
    </source>
</evidence>
<evidence type="ECO:0000256" key="6">
    <source>
        <dbReference type="ARBA" id="ARBA00023136"/>
    </source>
</evidence>
<feature type="domain" description="Major facilitator superfamily (MFS) profile" evidence="8">
    <location>
        <begin position="8"/>
        <end position="388"/>
    </location>
</feature>
<dbReference type="AlphaFoldDB" id="A0A484HII9"/>
<keyword evidence="3" id="KW-1003">Cell membrane</keyword>
<comment type="subcellular location">
    <subcellularLocation>
        <location evidence="1">Cell membrane</location>
        <topology evidence="1">Multi-pass membrane protein</topology>
    </subcellularLocation>
</comment>
<dbReference type="InterPro" id="IPR011701">
    <property type="entry name" value="MFS"/>
</dbReference>
<evidence type="ECO:0000313" key="9">
    <source>
        <dbReference type="EMBL" id="VEN72637.1"/>
    </source>
</evidence>
<dbReference type="InterPro" id="IPR036259">
    <property type="entry name" value="MFS_trans_sf"/>
</dbReference>
<accession>A0A484HII9</accession>
<dbReference type="Pfam" id="PF07690">
    <property type="entry name" value="MFS_1"/>
    <property type="match status" value="1"/>
</dbReference>
<dbReference type="PRINTS" id="PR01035">
    <property type="entry name" value="TCRTETA"/>
</dbReference>
<organism evidence="9">
    <name type="scientific">uncultured Desulfobacteraceae bacterium</name>
    <dbReference type="NCBI Taxonomy" id="218296"/>
    <lineage>
        <taxon>Bacteria</taxon>
        <taxon>Pseudomonadati</taxon>
        <taxon>Thermodesulfobacteriota</taxon>
        <taxon>Desulfobacteria</taxon>
        <taxon>Desulfobacterales</taxon>
        <taxon>Desulfobacteraceae</taxon>
        <taxon>environmental samples</taxon>
    </lineage>
</organism>
<dbReference type="GO" id="GO:0005886">
    <property type="term" value="C:plasma membrane"/>
    <property type="evidence" value="ECO:0007669"/>
    <property type="project" value="UniProtKB-SubCell"/>
</dbReference>
<dbReference type="SUPFAM" id="SSF103473">
    <property type="entry name" value="MFS general substrate transporter"/>
    <property type="match status" value="1"/>
</dbReference>
<evidence type="ECO:0000256" key="7">
    <source>
        <dbReference type="SAM" id="Phobius"/>
    </source>
</evidence>
<feature type="transmembrane region" description="Helical" evidence="7">
    <location>
        <begin position="203"/>
        <end position="230"/>
    </location>
</feature>
<proteinExistence type="predicted"/>
<feature type="transmembrane region" description="Helical" evidence="7">
    <location>
        <begin position="236"/>
        <end position="255"/>
    </location>
</feature>
<feature type="transmembrane region" description="Helical" evidence="7">
    <location>
        <begin position="300"/>
        <end position="322"/>
    </location>
</feature>
<evidence type="ECO:0000256" key="3">
    <source>
        <dbReference type="ARBA" id="ARBA00022475"/>
    </source>
</evidence>
<feature type="transmembrane region" description="Helical" evidence="7">
    <location>
        <begin position="42"/>
        <end position="62"/>
    </location>
</feature>
<feature type="transmembrane region" description="Helical" evidence="7">
    <location>
        <begin position="275"/>
        <end position="294"/>
    </location>
</feature>
<feature type="transmembrane region" description="Helical" evidence="7">
    <location>
        <begin position="359"/>
        <end position="386"/>
    </location>
</feature>
<dbReference type="InterPro" id="IPR050171">
    <property type="entry name" value="MFS_Transporters"/>
</dbReference>
<protein>
    <submittedName>
        <fullName evidence="9">MFS transporter</fullName>
    </submittedName>
</protein>
<sequence length="399" mass="41779">MVYSKKAIFLCLFFSIFTAVTGAGIVVPLLPVYARDLGAGGFYIAMVFGAFSVSRTLALPYFGRLSDQKGRKPFITAGLLAYGLVSLSFVFVEGLNALSAMRFIQGLASAVMIPAIQAYVADISPRGQEGKIMGVFHMSMFFGLTAGPLAGGLIHDRLGMDAAFLCMSGLSFAGFLLSFFLLPPARLETYSPKNSEAVAWRELLSDGTIAGAFVFRFSYTVCIGVIWGFLPVFADARLSLSSSAIGTLIMLGVLVNGALHTPMGYLADRLSKRTMIAAGGLLTSLGLYLLGNSVDFQDMLIANILFGAGGGISMPALMAMAAIAGKKTRASGSVMALMTMAHSLGMMSGAFAAGAVMDLFALSGAFSLAAGTMLAGLFGFIFLALFKKKTRPGGVGARV</sequence>
<feature type="transmembrane region" description="Helical" evidence="7">
    <location>
        <begin position="162"/>
        <end position="182"/>
    </location>
</feature>
<dbReference type="InterPro" id="IPR001958">
    <property type="entry name" value="Tet-R_TetA/multi-R_MdtG-like"/>
</dbReference>
<feature type="transmembrane region" description="Helical" evidence="7">
    <location>
        <begin position="7"/>
        <end position="30"/>
    </location>
</feature>
<evidence type="ECO:0000256" key="1">
    <source>
        <dbReference type="ARBA" id="ARBA00004651"/>
    </source>
</evidence>
<evidence type="ECO:0000256" key="5">
    <source>
        <dbReference type="ARBA" id="ARBA00022989"/>
    </source>
</evidence>
<name>A0A484HII9_9BACT</name>
<keyword evidence="2" id="KW-0813">Transport</keyword>
<reference evidence="9" key="1">
    <citation type="submission" date="2019-01" db="EMBL/GenBank/DDBJ databases">
        <authorList>
            <consortium name="Genoscope - CEA"/>
            <person name="William W."/>
        </authorList>
    </citation>
    <scope>NUCLEOTIDE SEQUENCE</scope>
    <source>
        <strain evidence="9">CR-1</strain>
    </source>
</reference>
<dbReference type="GO" id="GO:0022857">
    <property type="term" value="F:transmembrane transporter activity"/>
    <property type="evidence" value="ECO:0007669"/>
    <property type="project" value="InterPro"/>
</dbReference>
<evidence type="ECO:0000256" key="4">
    <source>
        <dbReference type="ARBA" id="ARBA00022692"/>
    </source>
</evidence>
<gene>
    <name evidence="9" type="ORF">EPICR_10136</name>
</gene>
<dbReference type="CDD" id="cd17325">
    <property type="entry name" value="MFS_MdtG_SLC18_like"/>
    <property type="match status" value="1"/>
</dbReference>
<dbReference type="InterPro" id="IPR020846">
    <property type="entry name" value="MFS_dom"/>
</dbReference>
<dbReference type="Gene3D" id="1.20.1250.20">
    <property type="entry name" value="MFS general substrate transporter like domains"/>
    <property type="match status" value="2"/>
</dbReference>
<feature type="transmembrane region" description="Helical" evidence="7">
    <location>
        <begin position="132"/>
        <end position="150"/>
    </location>
</feature>
<dbReference type="EMBL" id="CAACVI010000001">
    <property type="protein sequence ID" value="VEN72637.1"/>
    <property type="molecule type" value="Genomic_DNA"/>
</dbReference>
<keyword evidence="5 7" id="KW-1133">Transmembrane helix</keyword>